<dbReference type="InterPro" id="IPR001478">
    <property type="entry name" value="PDZ"/>
</dbReference>
<dbReference type="PANTHER" id="PTHR42837">
    <property type="entry name" value="REGULATOR OF SIGMA-E PROTEASE RSEP"/>
    <property type="match status" value="1"/>
</dbReference>
<dbReference type="Pfam" id="PF17820">
    <property type="entry name" value="PDZ_6"/>
    <property type="match status" value="1"/>
</dbReference>
<feature type="transmembrane region" description="Helical" evidence="11">
    <location>
        <begin position="398"/>
        <end position="416"/>
    </location>
</feature>
<keyword evidence="14" id="KW-1185">Reference proteome</keyword>
<evidence type="ECO:0000256" key="8">
    <source>
        <dbReference type="ARBA" id="ARBA00022989"/>
    </source>
</evidence>
<comment type="similarity">
    <text evidence="3">Belongs to the peptidase M50A family.</text>
</comment>
<proteinExistence type="inferred from homology"/>
<evidence type="ECO:0000259" key="12">
    <source>
        <dbReference type="SMART" id="SM00228"/>
    </source>
</evidence>
<name>A0A830HC97_9CHLO</name>
<keyword evidence="7" id="KW-0862">Zinc</keyword>
<dbReference type="CDD" id="cd06163">
    <property type="entry name" value="S2P-M50_PDZ_RseP-like"/>
    <property type="match status" value="1"/>
</dbReference>
<dbReference type="GO" id="GO:0004222">
    <property type="term" value="F:metalloendopeptidase activity"/>
    <property type="evidence" value="ECO:0007669"/>
    <property type="project" value="InterPro"/>
</dbReference>
<evidence type="ECO:0000256" key="9">
    <source>
        <dbReference type="ARBA" id="ARBA00023049"/>
    </source>
</evidence>
<keyword evidence="8 11" id="KW-1133">Transmembrane helix</keyword>
<dbReference type="Gene3D" id="2.30.42.10">
    <property type="match status" value="1"/>
</dbReference>
<evidence type="ECO:0000256" key="4">
    <source>
        <dbReference type="ARBA" id="ARBA00022670"/>
    </source>
</evidence>
<dbReference type="InterPro" id="IPR008915">
    <property type="entry name" value="Peptidase_M50"/>
</dbReference>
<dbReference type="GO" id="GO:0006508">
    <property type="term" value="P:proteolysis"/>
    <property type="evidence" value="ECO:0007669"/>
    <property type="project" value="UniProtKB-KW"/>
</dbReference>
<evidence type="ECO:0000256" key="2">
    <source>
        <dbReference type="ARBA" id="ARBA00004141"/>
    </source>
</evidence>
<comment type="subcellular location">
    <subcellularLocation>
        <location evidence="2">Membrane</location>
        <topology evidence="2">Multi-pass membrane protein</topology>
    </subcellularLocation>
</comment>
<dbReference type="GO" id="GO:0016020">
    <property type="term" value="C:membrane"/>
    <property type="evidence" value="ECO:0007669"/>
    <property type="project" value="UniProtKB-SubCell"/>
</dbReference>
<keyword evidence="4" id="KW-0645">Protease</keyword>
<evidence type="ECO:0000256" key="10">
    <source>
        <dbReference type="ARBA" id="ARBA00023136"/>
    </source>
</evidence>
<keyword evidence="9" id="KW-0482">Metalloprotease</keyword>
<keyword evidence="10 11" id="KW-0472">Membrane</keyword>
<evidence type="ECO:0000256" key="5">
    <source>
        <dbReference type="ARBA" id="ARBA00022692"/>
    </source>
</evidence>
<evidence type="ECO:0000313" key="13">
    <source>
        <dbReference type="EMBL" id="GHP02717.1"/>
    </source>
</evidence>
<protein>
    <recommendedName>
        <fullName evidence="12">PDZ domain-containing protein</fullName>
    </recommendedName>
</protein>
<dbReference type="InterPro" id="IPR041489">
    <property type="entry name" value="PDZ_6"/>
</dbReference>
<evidence type="ECO:0000256" key="7">
    <source>
        <dbReference type="ARBA" id="ARBA00022833"/>
    </source>
</evidence>
<evidence type="ECO:0000313" key="14">
    <source>
        <dbReference type="Proteomes" id="UP000660262"/>
    </source>
</evidence>
<feature type="domain" description="PDZ" evidence="12">
    <location>
        <begin position="177"/>
        <end position="247"/>
    </location>
</feature>
<evidence type="ECO:0000256" key="1">
    <source>
        <dbReference type="ARBA" id="ARBA00001947"/>
    </source>
</evidence>
<dbReference type="Proteomes" id="UP000660262">
    <property type="component" value="Unassembled WGS sequence"/>
</dbReference>
<dbReference type="SMART" id="SM00228">
    <property type="entry name" value="PDZ"/>
    <property type="match status" value="1"/>
</dbReference>
<accession>A0A830HC97</accession>
<dbReference type="PANTHER" id="PTHR42837:SF2">
    <property type="entry name" value="MEMBRANE METALLOPROTEASE ARASP2, CHLOROPLASTIC-RELATED"/>
    <property type="match status" value="1"/>
</dbReference>
<dbReference type="InterPro" id="IPR004387">
    <property type="entry name" value="Pept_M50_Zn"/>
</dbReference>
<keyword evidence="5 11" id="KW-0812">Transmembrane</keyword>
<organism evidence="13 14">
    <name type="scientific">Pycnococcus provasolii</name>
    <dbReference type="NCBI Taxonomy" id="41880"/>
    <lineage>
        <taxon>Eukaryota</taxon>
        <taxon>Viridiplantae</taxon>
        <taxon>Chlorophyta</taxon>
        <taxon>Pseudoscourfieldiophyceae</taxon>
        <taxon>Pseudoscourfieldiales</taxon>
        <taxon>Pycnococcaceae</taxon>
        <taxon>Pycnococcus</taxon>
    </lineage>
</organism>
<reference evidence="13" key="1">
    <citation type="submission" date="2020-10" db="EMBL/GenBank/DDBJ databases">
        <title>Unveiling of a novel bifunctional photoreceptor, Dualchrome1, isolated from a cosmopolitan green alga.</title>
        <authorList>
            <person name="Suzuki S."/>
            <person name="Kawachi M."/>
        </authorList>
    </citation>
    <scope>NUCLEOTIDE SEQUENCE</scope>
    <source>
        <strain evidence="13">NIES 2893</strain>
    </source>
</reference>
<dbReference type="EMBL" id="BNJQ01000004">
    <property type="protein sequence ID" value="GHP02717.1"/>
    <property type="molecule type" value="Genomic_DNA"/>
</dbReference>
<evidence type="ECO:0000256" key="6">
    <source>
        <dbReference type="ARBA" id="ARBA00022801"/>
    </source>
</evidence>
<evidence type="ECO:0000256" key="3">
    <source>
        <dbReference type="ARBA" id="ARBA00009989"/>
    </source>
</evidence>
<comment type="caution">
    <text evidence="13">The sequence shown here is derived from an EMBL/GenBank/DDBJ whole genome shotgun (WGS) entry which is preliminary data.</text>
</comment>
<dbReference type="AlphaFoldDB" id="A0A830HC97"/>
<dbReference type="SUPFAM" id="SSF50156">
    <property type="entry name" value="PDZ domain-like"/>
    <property type="match status" value="1"/>
</dbReference>
<dbReference type="Pfam" id="PF02163">
    <property type="entry name" value="Peptidase_M50"/>
    <property type="match status" value="1"/>
</dbReference>
<gene>
    <name evidence="13" type="ORF">PPROV_000147200</name>
</gene>
<dbReference type="OrthoDB" id="445896at2759"/>
<feature type="transmembrane region" description="Helical" evidence="11">
    <location>
        <begin position="363"/>
        <end position="386"/>
    </location>
</feature>
<comment type="cofactor">
    <cofactor evidence="1">
        <name>Zn(2+)</name>
        <dbReference type="ChEBI" id="CHEBI:29105"/>
    </cofactor>
</comment>
<dbReference type="InterPro" id="IPR036034">
    <property type="entry name" value="PDZ_sf"/>
</dbReference>
<evidence type="ECO:0000256" key="11">
    <source>
        <dbReference type="SAM" id="Phobius"/>
    </source>
</evidence>
<sequence>MHAMHAPRSSCRPHLPVRRCLLSTVHAPRPRRHGVADPEVRVVTREALPAATLAALETVGSSAQALGVLAGILAVHEGGHFAAARFLGIHVDKFSIGFGPKLCEKEHDGVEYSLRALPLGGFVGFPDDDPYKPYRDDDPDLLTNRPVLDRVAVASAGIVANVACAFAVLFAQVCTVGTFDFSYSPGVRVPEVATASAADRAGMRAGDVVVAVEGKRLAASASAVKDLARRVSLQPGESTRLTLLRDGSNVEVTIVADDAYAPTVGVEGGMRQKPRLGVTLMPNSTAVNHKPSDPVEALEMASHSFNSLASSVTGSLRKLITAPEVAMDTLSGPVAVVAVGSEVARGGNGGMYQFAAAVNINLAVWNAMPLPALDGGYITLYLLELLRRKKLPKELERSVMSGGLLMFLGLGMVLVVRDTMALL</sequence>
<keyword evidence="6" id="KW-0378">Hydrolase</keyword>